<dbReference type="Proteomes" id="UP000183940">
    <property type="component" value="Unassembled WGS sequence"/>
</dbReference>
<dbReference type="STRING" id="1925591.BI308_01255"/>
<dbReference type="Pfam" id="PF26637">
    <property type="entry name" value="DUF8210"/>
    <property type="match status" value="1"/>
</dbReference>
<name>A0A1L9QY98_9CYAN</name>
<reference evidence="1" key="1">
    <citation type="submission" date="2016-10" db="EMBL/GenBank/DDBJ databases">
        <title>CRISPR-Cas defence system in Roseofilum reptotaenium: evidence of a bacteriophage-cyanobacterium arms race in the coral black band disease.</title>
        <authorList>
            <person name="Buerger P."/>
            <person name="Wood-Charlson E.M."/>
            <person name="Weynberg K.D."/>
            <person name="Willis B."/>
            <person name="Van Oppen M.J."/>
        </authorList>
    </citation>
    <scope>NUCLEOTIDE SEQUENCE [LARGE SCALE GENOMIC DNA]</scope>
    <source>
        <strain evidence="1">AO1-A</strain>
    </source>
</reference>
<gene>
    <name evidence="1" type="ORF">BI308_01255</name>
</gene>
<accession>A0A1L9QY98</accession>
<dbReference type="NCBIfam" id="NF047380">
    <property type="entry name" value="photo_II_xxx"/>
    <property type="match status" value="1"/>
</dbReference>
<protein>
    <submittedName>
        <fullName evidence="1">Uncharacterized protein</fullName>
    </submittedName>
</protein>
<proteinExistence type="predicted"/>
<keyword evidence="2" id="KW-1185">Reference proteome</keyword>
<dbReference type="InterPro" id="IPR058095">
    <property type="entry name" value="Psb35-like"/>
</dbReference>
<evidence type="ECO:0000313" key="2">
    <source>
        <dbReference type="Proteomes" id="UP000183940"/>
    </source>
</evidence>
<dbReference type="EMBL" id="MLAW01000001">
    <property type="protein sequence ID" value="OJJ27619.1"/>
    <property type="molecule type" value="Genomic_DNA"/>
</dbReference>
<dbReference type="AlphaFoldDB" id="A0A1L9QY98"/>
<dbReference type="InterPro" id="IPR058523">
    <property type="entry name" value="DUF8210"/>
</dbReference>
<organism evidence="1 2">
    <name type="scientific">Roseofilum reptotaenium AO1-A</name>
    <dbReference type="NCBI Taxonomy" id="1925591"/>
    <lineage>
        <taxon>Bacteria</taxon>
        <taxon>Bacillati</taxon>
        <taxon>Cyanobacteriota</taxon>
        <taxon>Cyanophyceae</taxon>
        <taxon>Desertifilales</taxon>
        <taxon>Desertifilaceae</taxon>
        <taxon>Roseofilum</taxon>
    </lineage>
</organism>
<evidence type="ECO:0000313" key="1">
    <source>
        <dbReference type="EMBL" id="OJJ27619.1"/>
    </source>
</evidence>
<sequence>MVNLVILSLLFIAGWVAVSVIGTQAYFMGEQTKSIHERNWNSDGFNSIAKSVTGKETDYTNRIPGYSLDTYGSNSLAR</sequence>
<comment type="caution">
    <text evidence="1">The sequence shown here is derived from an EMBL/GenBank/DDBJ whole genome shotgun (WGS) entry which is preliminary data.</text>
</comment>